<evidence type="ECO:0000256" key="3">
    <source>
        <dbReference type="ARBA" id="ARBA00022525"/>
    </source>
</evidence>
<dbReference type="OrthoDB" id="614750at2"/>
<evidence type="ECO:0000256" key="9">
    <source>
        <dbReference type="PIRSR" id="PIRSR615500-1"/>
    </source>
</evidence>
<keyword evidence="8" id="KW-0325">Glycoprotein</keyword>
<dbReference type="CDD" id="cd04818">
    <property type="entry name" value="PA_subtilisin_1"/>
    <property type="match status" value="1"/>
</dbReference>
<evidence type="ECO:0000256" key="8">
    <source>
        <dbReference type="ARBA" id="ARBA00023180"/>
    </source>
</evidence>
<feature type="active site" description="Charge relay system" evidence="9 10">
    <location>
        <position position="608"/>
    </location>
</feature>
<dbReference type="KEGG" id="lal:AT746_13365"/>
<keyword evidence="3" id="KW-0964">Secreted</keyword>
<evidence type="ECO:0000313" key="18">
    <source>
        <dbReference type="Proteomes" id="UP000068447"/>
    </source>
</evidence>
<dbReference type="InterPro" id="IPR045051">
    <property type="entry name" value="SBT"/>
</dbReference>
<dbReference type="Gene3D" id="3.50.30.30">
    <property type="match status" value="1"/>
</dbReference>
<dbReference type="PROSITE" id="PS00136">
    <property type="entry name" value="SUBTILASE_ASP"/>
    <property type="match status" value="1"/>
</dbReference>
<keyword evidence="18" id="KW-1185">Reference proteome</keyword>
<dbReference type="SUPFAM" id="SSF52025">
    <property type="entry name" value="PA domain"/>
    <property type="match status" value="1"/>
</dbReference>
<keyword evidence="6 10" id="KW-0378">Hydrolase</keyword>
<dbReference type="InterPro" id="IPR010259">
    <property type="entry name" value="S8pro/Inhibitor_I9"/>
</dbReference>
<dbReference type="AlphaFoldDB" id="A0A0U2ZLE5"/>
<evidence type="ECO:0000256" key="2">
    <source>
        <dbReference type="ARBA" id="ARBA00011073"/>
    </source>
</evidence>
<dbReference type="PANTHER" id="PTHR10795">
    <property type="entry name" value="PROPROTEIN CONVERTASE SUBTILISIN/KEXIN"/>
    <property type="match status" value="1"/>
</dbReference>
<dbReference type="STRING" id="1526571.AT746_13365"/>
<dbReference type="InterPro" id="IPR000209">
    <property type="entry name" value="Peptidase_S8/S53_dom"/>
</dbReference>
<feature type="active site" description="Charge relay system" evidence="9 10">
    <location>
        <position position="270"/>
    </location>
</feature>
<evidence type="ECO:0000259" key="16">
    <source>
        <dbReference type="Pfam" id="PF17766"/>
    </source>
</evidence>
<keyword evidence="7 10" id="KW-0720">Serine protease</keyword>
<dbReference type="InterPro" id="IPR003137">
    <property type="entry name" value="PA_domain"/>
</dbReference>
<dbReference type="GO" id="GO:0004252">
    <property type="term" value="F:serine-type endopeptidase activity"/>
    <property type="evidence" value="ECO:0007669"/>
    <property type="project" value="UniProtKB-UniRule"/>
</dbReference>
<evidence type="ECO:0000259" key="13">
    <source>
        <dbReference type="Pfam" id="PF00082"/>
    </source>
</evidence>
<feature type="signal peptide" evidence="12">
    <location>
        <begin position="1"/>
        <end position="27"/>
    </location>
</feature>
<dbReference type="Pfam" id="PF17766">
    <property type="entry name" value="fn3_6"/>
    <property type="match status" value="1"/>
</dbReference>
<dbReference type="RefSeq" id="WP_062481098.1">
    <property type="nucleotide sequence ID" value="NZ_CP013650.1"/>
</dbReference>
<dbReference type="PRINTS" id="PR00723">
    <property type="entry name" value="SUBTILISIN"/>
</dbReference>
<name>A0A0U2ZLE5_9ALTE</name>
<dbReference type="InterPro" id="IPR046450">
    <property type="entry name" value="PA_dom_sf"/>
</dbReference>
<dbReference type="CDD" id="cd04852">
    <property type="entry name" value="Peptidases_S8_3"/>
    <property type="match status" value="1"/>
</dbReference>
<dbReference type="Pfam" id="PF00082">
    <property type="entry name" value="Peptidase_S8"/>
    <property type="match status" value="1"/>
</dbReference>
<dbReference type="InterPro" id="IPR041469">
    <property type="entry name" value="Subtilisin-like_FN3"/>
</dbReference>
<evidence type="ECO:0000256" key="11">
    <source>
        <dbReference type="RuleBase" id="RU003355"/>
    </source>
</evidence>
<dbReference type="Gene3D" id="2.60.40.2310">
    <property type="match status" value="1"/>
</dbReference>
<dbReference type="Pfam" id="PF02225">
    <property type="entry name" value="PA"/>
    <property type="match status" value="1"/>
</dbReference>
<dbReference type="Proteomes" id="UP000068447">
    <property type="component" value="Chromosome"/>
</dbReference>
<evidence type="ECO:0000256" key="7">
    <source>
        <dbReference type="ARBA" id="ARBA00022825"/>
    </source>
</evidence>
<evidence type="ECO:0000259" key="15">
    <source>
        <dbReference type="Pfam" id="PF05922"/>
    </source>
</evidence>
<feature type="chain" id="PRO_5006835494" evidence="12">
    <location>
        <begin position="28"/>
        <end position="1048"/>
    </location>
</feature>
<dbReference type="InterPro" id="IPR023828">
    <property type="entry name" value="Peptidase_S8_Ser-AS"/>
</dbReference>
<dbReference type="InterPro" id="IPR015500">
    <property type="entry name" value="Peptidase_S8_subtilisin-rel"/>
</dbReference>
<dbReference type="GO" id="GO:0006508">
    <property type="term" value="P:proteolysis"/>
    <property type="evidence" value="ECO:0007669"/>
    <property type="project" value="UniProtKB-KW"/>
</dbReference>
<evidence type="ECO:0000256" key="12">
    <source>
        <dbReference type="SAM" id="SignalP"/>
    </source>
</evidence>
<dbReference type="PROSITE" id="PS00138">
    <property type="entry name" value="SUBTILASE_SER"/>
    <property type="match status" value="1"/>
</dbReference>
<dbReference type="InterPro" id="IPR036852">
    <property type="entry name" value="Peptidase_S8/S53_dom_sf"/>
</dbReference>
<evidence type="ECO:0000256" key="10">
    <source>
        <dbReference type="PROSITE-ProRule" id="PRU01240"/>
    </source>
</evidence>
<dbReference type="GO" id="GO:0005576">
    <property type="term" value="C:extracellular region"/>
    <property type="evidence" value="ECO:0007669"/>
    <property type="project" value="UniProtKB-SubCell"/>
</dbReference>
<comment type="similarity">
    <text evidence="2 10 11">Belongs to the peptidase S8 family.</text>
</comment>
<dbReference type="InterPro" id="IPR034197">
    <property type="entry name" value="Peptidases_S8_3"/>
</dbReference>
<evidence type="ECO:0000256" key="5">
    <source>
        <dbReference type="ARBA" id="ARBA00022729"/>
    </source>
</evidence>
<reference evidence="17 18" key="1">
    <citation type="submission" date="2015-12" db="EMBL/GenBank/DDBJ databases">
        <title>Complete genome of Lacimicrobium alkaliphilum KCTC 32984.</title>
        <authorList>
            <person name="Kim S.-G."/>
            <person name="Lee Y.-J."/>
        </authorList>
    </citation>
    <scope>NUCLEOTIDE SEQUENCE [LARGE SCALE GENOMIC DNA]</scope>
    <source>
        <strain evidence="17 18">YelD216</strain>
    </source>
</reference>
<evidence type="ECO:0000256" key="6">
    <source>
        <dbReference type="ARBA" id="ARBA00022801"/>
    </source>
</evidence>
<dbReference type="PROSITE" id="PS51892">
    <property type="entry name" value="SUBTILASE"/>
    <property type="match status" value="1"/>
</dbReference>
<sequence>MTFKKSLLGSLISATLATGMIAGNSLALEVSVDRSKLQATQSPASPSNKAKSQSASYIVQLKGKSGVGHAQDIGELRSSNHLAANKGNLYNAKSAKMQAYVQAMKNKQQAIAQEIGAVDVLYNYTHTFNGFAAKLSQEQAEKLRNHPDVMGVWADEAQPLNTANTPEFLGLNGANGQHTLGIKGDDVVVGVLDTGIWPEHPSFADDGSYSDPADIGWTGTCDAGVEADAGTFNCNNKLIGARYFKAGFEATYEIQYGLGEFESPRDADGHGSHTASTAAGNEDVSASISGFPVDTVTGIAPKARVAAYKVCWNSDYVSPEGVNERGCFYSDSMAAIDQAIEDGVDVLNYSIGGSLTDLTTPAASAMLRAANAGVFVSVSAGNDGPDAVTVGTPAPWVTSVGASTYDGTSAIIGNTLAVNSGDLAGSDFLSVPAAIAPAVPEGGLSGDLVIAEPLEACGELSNAAEMDGKIALISRGSCAFTDKFNNAEAAGAVGVVVYNNQAGTPFAMGGSEVNIPGAMVSNSDGVALSSSVSNSVTNITLTDSLIAGEATEVGNMMAGFSSRGPNGSTEDIIKPDITAPGVRILAATTAEPMFGASGESFAYLQGTSMSSPHIAGMAALLKGQHPDWTPAQIKSALMTTARQNITKEDGVTQADPFDYGAGHAAPVNAMEPGLTYELNAGDYFAFMCGLGEGDFVTSEAGVSCSDLTGAGFSDDATQLNYPSIAVSDLIQSKTISRTVTDMSGLGGTYVASIDMPEGIDVTVTTYDGAGNETPTDDLVVAADGKASFALTFNRTPDAVVNEWAFGAITWTDGNGHEVRSPIAIKAVPEVKIDVPESLSLQLNRGRASFPVQMLYSGATSTDHAGLVAPFGSAGTVAQDPDSTYAFNEPGLGFHAYLVPEGTQVARFSLRDSLVDAEGADLDLYVYRCDEWSCTQVGESFNAGSNEDVILTNPEPRANGAIGDVYITFVHGWDLAGETTTDYTMPVWIADQADSSTRVLSSRRAIEGRYNNITVTARGLDPEGLYMGAITFYDDEGVAQGTTVLEVQP</sequence>
<evidence type="ECO:0000256" key="1">
    <source>
        <dbReference type="ARBA" id="ARBA00004613"/>
    </source>
</evidence>
<dbReference type="InterPro" id="IPR023827">
    <property type="entry name" value="Peptidase_S8_Asp-AS"/>
</dbReference>
<proteinExistence type="inferred from homology"/>
<dbReference type="InterPro" id="IPR037045">
    <property type="entry name" value="S8pro/Inhibitor_I9_sf"/>
</dbReference>
<evidence type="ECO:0000256" key="4">
    <source>
        <dbReference type="ARBA" id="ARBA00022670"/>
    </source>
</evidence>
<organism evidence="17 18">
    <name type="scientific">Lacimicrobium alkaliphilum</name>
    <dbReference type="NCBI Taxonomy" id="1526571"/>
    <lineage>
        <taxon>Bacteria</taxon>
        <taxon>Pseudomonadati</taxon>
        <taxon>Pseudomonadota</taxon>
        <taxon>Gammaproteobacteria</taxon>
        <taxon>Alteromonadales</taxon>
        <taxon>Alteromonadaceae</taxon>
        <taxon>Lacimicrobium</taxon>
    </lineage>
</organism>
<feature type="domain" description="Peptidase S8/S53" evidence="13">
    <location>
        <begin position="184"/>
        <end position="662"/>
    </location>
</feature>
<dbReference type="Pfam" id="PF05922">
    <property type="entry name" value="Inhibitor_I9"/>
    <property type="match status" value="1"/>
</dbReference>
<dbReference type="SUPFAM" id="SSF54897">
    <property type="entry name" value="Protease propeptides/inhibitors"/>
    <property type="match status" value="1"/>
</dbReference>
<keyword evidence="5 12" id="KW-0732">Signal</keyword>
<feature type="domain" description="Inhibitor I9" evidence="15">
    <location>
        <begin position="56"/>
        <end position="156"/>
    </location>
</feature>
<dbReference type="Gene3D" id="3.40.50.200">
    <property type="entry name" value="Peptidase S8/S53 domain"/>
    <property type="match status" value="1"/>
</dbReference>
<evidence type="ECO:0000313" key="17">
    <source>
        <dbReference type="EMBL" id="ALS99148.1"/>
    </source>
</evidence>
<feature type="active site" description="Charge relay system" evidence="9 10">
    <location>
        <position position="193"/>
    </location>
</feature>
<dbReference type="SUPFAM" id="SSF52743">
    <property type="entry name" value="Subtilisin-like"/>
    <property type="match status" value="1"/>
</dbReference>
<comment type="subcellular location">
    <subcellularLocation>
        <location evidence="1">Secreted</location>
    </subcellularLocation>
</comment>
<gene>
    <name evidence="17" type="ORF">AT746_13365</name>
</gene>
<feature type="domain" description="Subtilisin-like protease fibronectin type-III" evidence="16">
    <location>
        <begin position="718"/>
        <end position="824"/>
    </location>
</feature>
<feature type="domain" description="PA" evidence="14">
    <location>
        <begin position="445"/>
        <end position="528"/>
    </location>
</feature>
<keyword evidence="4 10" id="KW-0645">Protease</keyword>
<protein>
    <submittedName>
        <fullName evidence="17">Serine protease</fullName>
    </submittedName>
</protein>
<accession>A0A0U2ZLE5</accession>
<dbReference type="Gene3D" id="3.30.70.80">
    <property type="entry name" value="Peptidase S8 propeptide/proteinase inhibitor I9"/>
    <property type="match status" value="1"/>
</dbReference>
<evidence type="ECO:0000259" key="14">
    <source>
        <dbReference type="Pfam" id="PF02225"/>
    </source>
</evidence>
<dbReference type="EMBL" id="CP013650">
    <property type="protein sequence ID" value="ALS99148.1"/>
    <property type="molecule type" value="Genomic_DNA"/>
</dbReference>